<evidence type="ECO:0000256" key="1">
    <source>
        <dbReference type="ARBA" id="ARBA00003788"/>
    </source>
</evidence>
<dbReference type="Proteomes" id="UP000008850">
    <property type="component" value="Chromosome"/>
</dbReference>
<dbReference type="AlphaFoldDB" id="G4RB45"/>
<evidence type="ECO:0000256" key="3">
    <source>
        <dbReference type="ARBA" id="ARBA00022898"/>
    </source>
</evidence>
<dbReference type="InterPro" id="IPR020581">
    <property type="entry name" value="GDC_P"/>
</dbReference>
<dbReference type="EC" id="1.4.4.2" evidence="2"/>
<dbReference type="PANTHER" id="PTHR11773:SF1">
    <property type="entry name" value="GLYCINE DEHYDROGENASE (DECARBOXYLATING), MITOCHONDRIAL"/>
    <property type="match status" value="1"/>
</dbReference>
<evidence type="ECO:0000256" key="4">
    <source>
        <dbReference type="ARBA" id="ARBA00023002"/>
    </source>
</evidence>
<feature type="compositionally biased region" description="Low complexity" evidence="6">
    <location>
        <begin position="1"/>
        <end position="12"/>
    </location>
</feature>
<feature type="region of interest" description="Disordered" evidence="6">
    <location>
        <begin position="495"/>
        <end position="519"/>
    </location>
</feature>
<dbReference type="SUPFAM" id="SSF53383">
    <property type="entry name" value="PLP-dependent transferases"/>
    <property type="match status" value="1"/>
</dbReference>
<dbReference type="GO" id="GO:0030170">
    <property type="term" value="F:pyridoxal phosphate binding"/>
    <property type="evidence" value="ECO:0007669"/>
    <property type="project" value="TreeGrafter"/>
</dbReference>
<dbReference type="GO" id="GO:0005960">
    <property type="term" value="C:glycine cleavage complex"/>
    <property type="evidence" value="ECO:0007669"/>
    <property type="project" value="TreeGrafter"/>
</dbReference>
<dbReference type="EMBL" id="CP003075">
    <property type="protein sequence ID" value="AEQ50554.1"/>
    <property type="molecule type" value="Genomic_DNA"/>
</dbReference>
<dbReference type="PANTHER" id="PTHR11773">
    <property type="entry name" value="GLYCINE DEHYDROGENASE, DECARBOXYLATING"/>
    <property type="match status" value="1"/>
</dbReference>
<dbReference type="Gene3D" id="3.90.1150.10">
    <property type="entry name" value="Aspartate Aminotransferase, domain 1"/>
    <property type="match status" value="1"/>
</dbReference>
<evidence type="ECO:0000256" key="6">
    <source>
        <dbReference type="SAM" id="MobiDB-lite"/>
    </source>
</evidence>
<dbReference type="InterPro" id="IPR000192">
    <property type="entry name" value="Aminotrans_V_dom"/>
</dbReference>
<dbReference type="NCBIfam" id="NF003346">
    <property type="entry name" value="PRK04366.1"/>
    <property type="match status" value="1"/>
</dbReference>
<feature type="domain" description="Aminotransferase class V" evidence="7">
    <location>
        <begin position="178"/>
        <end position="299"/>
    </location>
</feature>
<dbReference type="HOGENOM" id="CLU_004620_5_0_5"/>
<evidence type="ECO:0000259" key="7">
    <source>
        <dbReference type="Pfam" id="PF00266"/>
    </source>
</evidence>
<dbReference type="InterPro" id="IPR049316">
    <property type="entry name" value="GDC-P_C"/>
</dbReference>
<dbReference type="PATRIC" id="fig|1082931.4.peg.509"/>
<dbReference type="InterPro" id="IPR015422">
    <property type="entry name" value="PyrdxlP-dep_Trfase_small"/>
</dbReference>
<dbReference type="KEGG" id="phl:KKY_513"/>
<keyword evidence="10" id="KW-1185">Reference proteome</keyword>
<dbReference type="FunFam" id="3.40.640.10:FF:000224">
    <property type="entry name" value="Probable glycine dehydrogenase (decarboxylating) subunit 2"/>
    <property type="match status" value="1"/>
</dbReference>
<proteinExistence type="predicted"/>
<comment type="function">
    <text evidence="1">The glycine cleavage system catalyzes the degradation of glycine. The P protein binds the alpha-amino group of glycine through its pyridoxal phosphate cofactor; CO(2) is released and the remaining methylamine moiety is then transferred to the lipoamide cofactor of the H protein.</text>
</comment>
<dbReference type="eggNOG" id="COG1003">
    <property type="taxonomic scope" value="Bacteria"/>
</dbReference>
<name>G4RB45_PELHB</name>
<gene>
    <name evidence="9" type="ordered locus">KKY_513</name>
</gene>
<dbReference type="Gene3D" id="3.40.640.10">
    <property type="entry name" value="Type I PLP-dependent aspartate aminotransferase-like (Major domain)"/>
    <property type="match status" value="1"/>
</dbReference>
<keyword evidence="4" id="KW-0560">Oxidoreductase</keyword>
<dbReference type="GO" id="GO:0019464">
    <property type="term" value="P:glycine decarboxylation via glycine cleavage system"/>
    <property type="evidence" value="ECO:0007669"/>
    <property type="project" value="TreeGrafter"/>
</dbReference>
<sequence>MSMNTQGRPTTPGGTGGAANSGPAALLPTEPLLFEIGDRDHSGVDLPDVEVPDDRLGGLRRKSELDLPGLTEPEAMRHYVRLSRRNYSIDSGMYPLGSCTMKHNPRLNEKIARLPGFADIHPLQPVSTVQGALGVMEQLSHWLMELTNTAAVALSPKAGAHGELCGMMAIKAAHEAKGQGHRKIVLVPESAHGTNPATAAFLGYAVKSIDANAHGTVDVEAVKAALTDDVAAIMLTNPNTCGLFESQIIEIAAAVHDAGAYFYCDGANFNAIMGVVRPGDLGIDAMHINLHKTFSTPHGGGGPGAGPVVLSEALAPFAPVPFLRRDGQGIELVEHVEHVEAEAFGRLTAFHGQMGMYVRALTYMLSHGADGLAQAARDAVLNANYLKARLEDLFSAPFNGQPVMHEALFDDEFLKGTGVSTLDFAKAMIDEGFHPMTMYFPLVVHGAMLIEPTESESLQTLDAFVATMRELAEDARSGNAERFTSAPVRAPLRRLDETRAARQPRLKWTAPDDALQAAQ</sequence>
<protein>
    <recommendedName>
        <fullName evidence="2">glycine dehydrogenase (aminomethyl-transferring)</fullName>
        <ecNumber evidence="2">1.4.4.2</ecNumber>
    </recommendedName>
</protein>
<dbReference type="Pfam" id="PF00266">
    <property type="entry name" value="Aminotran_5"/>
    <property type="match status" value="1"/>
</dbReference>
<dbReference type="InterPro" id="IPR015424">
    <property type="entry name" value="PyrdxlP-dep_Trfase"/>
</dbReference>
<evidence type="ECO:0000313" key="9">
    <source>
        <dbReference type="EMBL" id="AEQ50554.1"/>
    </source>
</evidence>
<dbReference type="Gene3D" id="6.20.440.10">
    <property type="match status" value="1"/>
</dbReference>
<evidence type="ECO:0000313" key="10">
    <source>
        <dbReference type="Proteomes" id="UP000008850"/>
    </source>
</evidence>
<dbReference type="STRING" id="1082931.KKY_513"/>
<dbReference type="InterPro" id="IPR015421">
    <property type="entry name" value="PyrdxlP-dep_Trfase_major"/>
</dbReference>
<evidence type="ECO:0000256" key="2">
    <source>
        <dbReference type="ARBA" id="ARBA00012134"/>
    </source>
</evidence>
<dbReference type="GO" id="GO:0016594">
    <property type="term" value="F:glycine binding"/>
    <property type="evidence" value="ECO:0007669"/>
    <property type="project" value="TreeGrafter"/>
</dbReference>
<dbReference type="Pfam" id="PF21478">
    <property type="entry name" value="GcvP2_C"/>
    <property type="match status" value="1"/>
</dbReference>
<keyword evidence="3" id="KW-0663">Pyridoxal phosphate</keyword>
<reference evidence="9 10" key="1">
    <citation type="journal article" date="2012" name="J. Bacteriol.">
        <title>Complete genome sequence of Pelagibacterium halotolerans B2T.</title>
        <authorList>
            <person name="Huo Y.Y."/>
            <person name="Cheng H."/>
            <person name="Han X.F."/>
            <person name="Jiang X.W."/>
            <person name="Sun C."/>
            <person name="Zhang X.Q."/>
            <person name="Zhu X.F."/>
            <person name="Liu Y.F."/>
            <person name="Li P.F."/>
            <person name="Ni P.X."/>
            <person name="Wu M."/>
        </authorList>
    </citation>
    <scope>NUCLEOTIDE SEQUENCE [LARGE SCALE GENOMIC DNA]</scope>
    <source>
        <strain evidence="10">DSM 22347 / JCM 15775 / CGMCC 1.7692 / B2</strain>
    </source>
</reference>
<comment type="catalytic activity">
    <reaction evidence="5">
        <text>N(6)-[(R)-lipoyl]-L-lysyl-[glycine-cleavage complex H protein] + glycine + H(+) = N(6)-[(R)-S(8)-aminomethyldihydrolipoyl]-L-lysyl-[glycine-cleavage complex H protein] + CO2</text>
        <dbReference type="Rhea" id="RHEA:24304"/>
        <dbReference type="Rhea" id="RHEA-COMP:10494"/>
        <dbReference type="Rhea" id="RHEA-COMP:10495"/>
        <dbReference type="ChEBI" id="CHEBI:15378"/>
        <dbReference type="ChEBI" id="CHEBI:16526"/>
        <dbReference type="ChEBI" id="CHEBI:57305"/>
        <dbReference type="ChEBI" id="CHEBI:83099"/>
        <dbReference type="ChEBI" id="CHEBI:83143"/>
        <dbReference type="EC" id="1.4.4.2"/>
    </reaction>
</comment>
<evidence type="ECO:0000256" key="5">
    <source>
        <dbReference type="ARBA" id="ARBA00049026"/>
    </source>
</evidence>
<evidence type="ECO:0000259" key="8">
    <source>
        <dbReference type="Pfam" id="PF21478"/>
    </source>
</evidence>
<dbReference type="GO" id="GO:0005829">
    <property type="term" value="C:cytosol"/>
    <property type="evidence" value="ECO:0007669"/>
    <property type="project" value="TreeGrafter"/>
</dbReference>
<organism evidence="9 10">
    <name type="scientific">Pelagibacterium halotolerans (strain DSM 22347 / JCM 15775 / CGMCC 1.7692 / B2)</name>
    <dbReference type="NCBI Taxonomy" id="1082931"/>
    <lineage>
        <taxon>Bacteria</taxon>
        <taxon>Pseudomonadati</taxon>
        <taxon>Pseudomonadota</taxon>
        <taxon>Alphaproteobacteria</taxon>
        <taxon>Hyphomicrobiales</taxon>
        <taxon>Devosiaceae</taxon>
        <taxon>Pelagibacterium</taxon>
    </lineage>
</organism>
<dbReference type="GO" id="GO:0004375">
    <property type="term" value="F:glycine dehydrogenase (decarboxylating) activity"/>
    <property type="evidence" value="ECO:0007669"/>
    <property type="project" value="UniProtKB-EC"/>
</dbReference>
<feature type="domain" description="Glycine dehydrogenase C-terminal" evidence="8">
    <location>
        <begin position="376"/>
        <end position="477"/>
    </location>
</feature>
<accession>G4RB45</accession>
<dbReference type="RefSeq" id="WP_014129703.1">
    <property type="nucleotide sequence ID" value="NC_016078.1"/>
</dbReference>
<feature type="region of interest" description="Disordered" evidence="6">
    <location>
        <begin position="1"/>
        <end position="25"/>
    </location>
</feature>